<evidence type="ECO:0000313" key="1">
    <source>
        <dbReference type="EMBL" id="SEH83927.1"/>
    </source>
</evidence>
<dbReference type="AlphaFoldDB" id="A0A1H6L6H7"/>
<sequence>MTRNHPELVQILEIFIYLENTGNLPIERTTIRMVNYNQQQYTFEVNN</sequence>
<gene>
    <name evidence="1" type="ORF">BAZSYMA_ACONTIG61346_1</name>
</gene>
<evidence type="ECO:0000313" key="2">
    <source>
        <dbReference type="Proteomes" id="UP000198988"/>
    </source>
</evidence>
<reference evidence="2" key="1">
    <citation type="submission" date="2016-06" db="EMBL/GenBank/DDBJ databases">
        <authorList>
            <person name="Petersen J."/>
            <person name="Sayavedra L."/>
        </authorList>
    </citation>
    <scope>NUCLEOTIDE SEQUENCE [LARGE SCALE GENOMIC DNA]</scope>
    <source>
        <strain evidence="2">BazSymA</strain>
    </source>
</reference>
<name>A0A1H6L6H7_9GAMM</name>
<organism evidence="1 2">
    <name type="scientific">Bathymodiolus azoricus thioautotrophic gill symbiont</name>
    <dbReference type="NCBI Taxonomy" id="235205"/>
    <lineage>
        <taxon>Bacteria</taxon>
        <taxon>Pseudomonadati</taxon>
        <taxon>Pseudomonadota</taxon>
        <taxon>Gammaproteobacteria</taxon>
        <taxon>sulfur-oxidizing symbionts</taxon>
    </lineage>
</organism>
<protein>
    <submittedName>
        <fullName evidence="1">Uncharacterized protein</fullName>
    </submittedName>
</protein>
<proteinExistence type="predicted"/>
<dbReference type="EMBL" id="CDSC02000255">
    <property type="protein sequence ID" value="SEH83927.1"/>
    <property type="molecule type" value="Genomic_DNA"/>
</dbReference>
<accession>A0A1H6L6H7</accession>
<dbReference type="Proteomes" id="UP000198988">
    <property type="component" value="Unassembled WGS sequence"/>
</dbReference>